<evidence type="ECO:0000256" key="5">
    <source>
        <dbReference type="SAM" id="MobiDB-lite"/>
    </source>
</evidence>
<dbReference type="EMBL" id="FOPY01000009">
    <property type="protein sequence ID" value="SFH78193.1"/>
    <property type="molecule type" value="Genomic_DNA"/>
</dbReference>
<sequence length="198" mass="21926">MSRLAGYLGLLVGLGILLSGCDQEPMTNQPKFETYEAAPRWPDNQSARQPVAGTVPRDAPVELTVSDNLPMPLTRELLERGQAQFNVYCSPCHARTGYGNGMIVQRGFPAPPSFHTDRLRNAPLRHFYDVITDGYGVMYSYADRVPPQDRWAIAAYIQALQLSQYARLDDLTEEQRAQLDQDDPAAAGTATSAEEGHQ</sequence>
<dbReference type="Pfam" id="PF13442">
    <property type="entry name" value="Cytochrome_CBB3"/>
    <property type="match status" value="1"/>
</dbReference>
<proteinExistence type="predicted"/>
<evidence type="ECO:0000256" key="3">
    <source>
        <dbReference type="ARBA" id="ARBA00023004"/>
    </source>
</evidence>
<dbReference type="RefSeq" id="WP_092847195.1">
    <property type="nucleotide sequence ID" value="NZ_FOPY01000009.1"/>
</dbReference>
<dbReference type="AlphaFoldDB" id="A0A1I3CUV2"/>
<dbReference type="PANTHER" id="PTHR40394">
    <property type="entry name" value="LIPOPROTEIN-RELATED"/>
    <property type="match status" value="1"/>
</dbReference>
<dbReference type="InterPro" id="IPR036909">
    <property type="entry name" value="Cyt_c-like_dom_sf"/>
</dbReference>
<dbReference type="Gene3D" id="1.10.760.10">
    <property type="entry name" value="Cytochrome c-like domain"/>
    <property type="match status" value="1"/>
</dbReference>
<dbReference type="GO" id="GO:0046872">
    <property type="term" value="F:metal ion binding"/>
    <property type="evidence" value="ECO:0007669"/>
    <property type="project" value="UniProtKB-KW"/>
</dbReference>
<protein>
    <submittedName>
        <fullName evidence="7">Cytochrome c553</fullName>
    </submittedName>
</protein>
<dbReference type="Proteomes" id="UP000199040">
    <property type="component" value="Unassembled WGS sequence"/>
</dbReference>
<feature type="region of interest" description="Disordered" evidence="5">
    <location>
        <begin position="173"/>
        <end position="198"/>
    </location>
</feature>
<dbReference type="InterPro" id="IPR009056">
    <property type="entry name" value="Cyt_c-like_dom"/>
</dbReference>
<dbReference type="PROSITE" id="PS51007">
    <property type="entry name" value="CYTC"/>
    <property type="match status" value="1"/>
</dbReference>
<keyword evidence="8" id="KW-1185">Reference proteome</keyword>
<organism evidence="7 8">
    <name type="scientific">Modicisalibacter xianhensis</name>
    <dbReference type="NCBI Taxonomy" id="442341"/>
    <lineage>
        <taxon>Bacteria</taxon>
        <taxon>Pseudomonadati</taxon>
        <taxon>Pseudomonadota</taxon>
        <taxon>Gammaproteobacteria</taxon>
        <taxon>Oceanospirillales</taxon>
        <taxon>Halomonadaceae</taxon>
        <taxon>Modicisalibacter</taxon>
    </lineage>
</organism>
<feature type="compositionally biased region" description="Low complexity" evidence="5">
    <location>
        <begin position="185"/>
        <end position="198"/>
    </location>
</feature>
<keyword evidence="2 4" id="KW-0479">Metal-binding</keyword>
<evidence type="ECO:0000313" key="8">
    <source>
        <dbReference type="Proteomes" id="UP000199040"/>
    </source>
</evidence>
<reference evidence="7 8" key="1">
    <citation type="submission" date="2016-10" db="EMBL/GenBank/DDBJ databases">
        <authorList>
            <person name="de Groot N.N."/>
        </authorList>
    </citation>
    <scope>NUCLEOTIDE SEQUENCE [LARGE SCALE GENOMIC DNA]</scope>
    <source>
        <strain evidence="7 8">CGMCC 1.6848</strain>
    </source>
</reference>
<dbReference type="SUPFAM" id="SSF46626">
    <property type="entry name" value="Cytochrome c"/>
    <property type="match status" value="1"/>
</dbReference>
<dbReference type="GO" id="GO:0009055">
    <property type="term" value="F:electron transfer activity"/>
    <property type="evidence" value="ECO:0007669"/>
    <property type="project" value="InterPro"/>
</dbReference>
<keyword evidence="3 4" id="KW-0408">Iron</keyword>
<dbReference type="STRING" id="442341.SAMN04487959_109101"/>
<evidence type="ECO:0000259" key="6">
    <source>
        <dbReference type="PROSITE" id="PS51007"/>
    </source>
</evidence>
<keyword evidence="1 4" id="KW-0349">Heme</keyword>
<gene>
    <name evidence="7" type="ORF">SAMN04487959_109101</name>
</gene>
<accession>A0A1I3CUV2</accession>
<evidence type="ECO:0000256" key="4">
    <source>
        <dbReference type="PROSITE-ProRule" id="PRU00433"/>
    </source>
</evidence>
<dbReference type="GO" id="GO:0020037">
    <property type="term" value="F:heme binding"/>
    <property type="evidence" value="ECO:0007669"/>
    <property type="project" value="InterPro"/>
</dbReference>
<name>A0A1I3CUV2_9GAMM</name>
<feature type="domain" description="Cytochrome c" evidence="6">
    <location>
        <begin position="76"/>
        <end position="161"/>
    </location>
</feature>
<evidence type="ECO:0000313" key="7">
    <source>
        <dbReference type="EMBL" id="SFH78193.1"/>
    </source>
</evidence>
<evidence type="ECO:0000256" key="2">
    <source>
        <dbReference type="ARBA" id="ARBA00022723"/>
    </source>
</evidence>
<evidence type="ECO:0000256" key="1">
    <source>
        <dbReference type="ARBA" id="ARBA00022617"/>
    </source>
</evidence>
<dbReference type="PROSITE" id="PS51257">
    <property type="entry name" value="PROKAR_LIPOPROTEIN"/>
    <property type="match status" value="1"/>
</dbReference>
<dbReference type="PANTHER" id="PTHR40394:SF2">
    <property type="entry name" value="QUINOL:CYTOCHROME C OXIDOREDUCTASE MEMBRANE PROTEIN"/>
    <property type="match status" value="1"/>
</dbReference>